<proteinExistence type="predicted"/>
<name>A0A918Q804_9ACTN</name>
<reference evidence="3" key="2">
    <citation type="submission" date="2020-09" db="EMBL/GenBank/DDBJ databases">
        <authorList>
            <person name="Sun Q."/>
            <person name="Ohkuma M."/>
        </authorList>
    </citation>
    <scope>NUCLEOTIDE SEQUENCE</scope>
    <source>
        <strain evidence="3">JCM 4988</strain>
    </source>
</reference>
<keyword evidence="1" id="KW-1133">Transmembrane helix</keyword>
<evidence type="ECO:0000313" key="4">
    <source>
        <dbReference type="Proteomes" id="UP000630936"/>
    </source>
</evidence>
<dbReference type="AlphaFoldDB" id="A0A918Q804"/>
<keyword evidence="4" id="KW-1185">Reference proteome</keyword>
<keyword evidence="1" id="KW-0812">Transmembrane</keyword>
<feature type="transmembrane region" description="Helical" evidence="1">
    <location>
        <begin position="89"/>
        <end position="108"/>
    </location>
</feature>
<evidence type="ECO:0000259" key="2">
    <source>
        <dbReference type="Pfam" id="PF23866"/>
    </source>
</evidence>
<feature type="transmembrane region" description="Helical" evidence="1">
    <location>
        <begin position="41"/>
        <end position="62"/>
    </location>
</feature>
<feature type="transmembrane region" description="Helical" evidence="1">
    <location>
        <begin position="197"/>
        <end position="217"/>
    </location>
</feature>
<evidence type="ECO:0000313" key="3">
    <source>
        <dbReference type="EMBL" id="GGZ35699.1"/>
    </source>
</evidence>
<dbReference type="Proteomes" id="UP000630936">
    <property type="component" value="Unassembled WGS sequence"/>
</dbReference>
<organism evidence="3 4">
    <name type="scientific">Streptomyces inusitatus</name>
    <dbReference type="NCBI Taxonomy" id="68221"/>
    <lineage>
        <taxon>Bacteria</taxon>
        <taxon>Bacillati</taxon>
        <taxon>Actinomycetota</taxon>
        <taxon>Actinomycetes</taxon>
        <taxon>Kitasatosporales</taxon>
        <taxon>Streptomycetaceae</taxon>
        <taxon>Streptomyces</taxon>
    </lineage>
</organism>
<keyword evidence="1" id="KW-0472">Membrane</keyword>
<feature type="domain" description="DUF7224" evidence="2">
    <location>
        <begin position="271"/>
        <end position="401"/>
    </location>
</feature>
<dbReference type="Pfam" id="PF23866">
    <property type="entry name" value="DUF7224"/>
    <property type="match status" value="1"/>
</dbReference>
<feature type="transmembrane region" description="Helical" evidence="1">
    <location>
        <begin position="148"/>
        <end position="167"/>
    </location>
</feature>
<sequence>MRLATLLRSGSAVWAALLLIGGLLFFSTGNTGGGIEYWESVTAQSTGLLGVISAVCGAGAAWEATRLKRGAVSTWAPSRGPLRIAAEQLAPMALLGLAGVLISLAIFSDAALLDIPGRPNLTVLAVGYSVVLSHIALGFLLGGVLPRLLGPPLMLILGYFWGFWPAALAEPAWLRHLNGQGIGECCRLDQVPAPRSLGATALFSATVITVALILIAARQGKARLVLPMAVAVTGVAASIAVAFPLGLDGEHNRDQSLLRCSGSGSGSAPQVCLWPEQYEHEDDFVRWSKEAGDKLRKAGLTPVERVEFSWRVPDRETVLIVTATSLLPSGPPACALEPGETYPGSEAASALDAWLAQVVGVEPAASSGSDEAAQLAQKVRAMPAEAQKAWFQRNLRSVLDCSQKPELSPSSYTRAARAGS</sequence>
<reference evidence="3" key="1">
    <citation type="journal article" date="2014" name="Int. J. Syst. Evol. Microbiol.">
        <title>Complete genome sequence of Corynebacterium casei LMG S-19264T (=DSM 44701T), isolated from a smear-ripened cheese.</title>
        <authorList>
            <consortium name="US DOE Joint Genome Institute (JGI-PGF)"/>
            <person name="Walter F."/>
            <person name="Albersmeier A."/>
            <person name="Kalinowski J."/>
            <person name="Ruckert C."/>
        </authorList>
    </citation>
    <scope>NUCLEOTIDE SEQUENCE</scope>
    <source>
        <strain evidence="3">JCM 4988</strain>
    </source>
</reference>
<feature type="transmembrane region" description="Helical" evidence="1">
    <location>
        <begin position="224"/>
        <end position="247"/>
    </location>
</feature>
<accession>A0A918Q804</accession>
<comment type="caution">
    <text evidence="3">The sequence shown here is derived from an EMBL/GenBank/DDBJ whole genome shotgun (WGS) entry which is preliminary data.</text>
</comment>
<gene>
    <name evidence="3" type="ORF">GCM10010387_32260</name>
</gene>
<evidence type="ECO:0000256" key="1">
    <source>
        <dbReference type="SAM" id="Phobius"/>
    </source>
</evidence>
<feature type="transmembrane region" description="Helical" evidence="1">
    <location>
        <begin position="120"/>
        <end position="141"/>
    </location>
</feature>
<feature type="transmembrane region" description="Helical" evidence="1">
    <location>
        <begin position="12"/>
        <end position="29"/>
    </location>
</feature>
<dbReference type="EMBL" id="BMWG01000008">
    <property type="protein sequence ID" value="GGZ35699.1"/>
    <property type="molecule type" value="Genomic_DNA"/>
</dbReference>
<protein>
    <recommendedName>
        <fullName evidence="2">DUF7224 domain-containing protein</fullName>
    </recommendedName>
</protein>
<dbReference type="RefSeq" id="WP_190123776.1">
    <property type="nucleotide sequence ID" value="NZ_BMWG01000008.1"/>
</dbReference>
<dbReference type="InterPro" id="IPR055648">
    <property type="entry name" value="DUF7224"/>
</dbReference>